<evidence type="ECO:0008006" key="5">
    <source>
        <dbReference type="Google" id="ProtNLM"/>
    </source>
</evidence>
<evidence type="ECO:0000256" key="2">
    <source>
        <dbReference type="ARBA" id="ARBA00022737"/>
    </source>
</evidence>
<dbReference type="Pfam" id="PF24681">
    <property type="entry name" value="Kelch_KLHDC2_KLHL20_DRC7"/>
    <property type="match status" value="1"/>
</dbReference>
<keyword evidence="1" id="KW-0880">Kelch repeat</keyword>
<dbReference type="PANTHER" id="PTHR46228:SF2">
    <property type="entry name" value="KELCH REPEAT PROTEIN (AFU_ORTHOLOGUE AFUA_4G14350)"/>
    <property type="match status" value="1"/>
</dbReference>
<dbReference type="SUPFAM" id="SSF117281">
    <property type="entry name" value="Kelch motif"/>
    <property type="match status" value="1"/>
</dbReference>
<dbReference type="OrthoDB" id="432528at2759"/>
<keyword evidence="4" id="KW-1185">Reference proteome</keyword>
<organism evidence="3 4">
    <name type="scientific">Cyclocybe aegerita</name>
    <name type="common">Black poplar mushroom</name>
    <name type="synonym">Agrocybe aegerita</name>
    <dbReference type="NCBI Taxonomy" id="1973307"/>
    <lineage>
        <taxon>Eukaryota</taxon>
        <taxon>Fungi</taxon>
        <taxon>Dikarya</taxon>
        <taxon>Basidiomycota</taxon>
        <taxon>Agaricomycotina</taxon>
        <taxon>Agaricomycetes</taxon>
        <taxon>Agaricomycetidae</taxon>
        <taxon>Agaricales</taxon>
        <taxon>Agaricineae</taxon>
        <taxon>Bolbitiaceae</taxon>
        <taxon>Cyclocybe</taxon>
    </lineage>
</organism>
<evidence type="ECO:0000313" key="3">
    <source>
        <dbReference type="EMBL" id="CAA7263578.1"/>
    </source>
</evidence>
<keyword evidence="2" id="KW-0677">Repeat</keyword>
<gene>
    <name evidence="3" type="ORF">AAE3_LOCUS5842</name>
</gene>
<evidence type="ECO:0000256" key="1">
    <source>
        <dbReference type="ARBA" id="ARBA00022441"/>
    </source>
</evidence>
<dbReference type="SUPFAM" id="SSF48452">
    <property type="entry name" value="TPR-like"/>
    <property type="match status" value="1"/>
</dbReference>
<protein>
    <recommendedName>
        <fullName evidence="5">Kelch repeat-containing protein</fullName>
    </recommendedName>
</protein>
<dbReference type="InterPro" id="IPR015915">
    <property type="entry name" value="Kelch-typ_b-propeller"/>
</dbReference>
<reference evidence="3 4" key="1">
    <citation type="submission" date="2020-01" db="EMBL/GenBank/DDBJ databases">
        <authorList>
            <person name="Gupta K D."/>
        </authorList>
    </citation>
    <scope>NUCLEOTIDE SEQUENCE [LARGE SCALE GENOMIC DNA]</scope>
</reference>
<comment type="caution">
    <text evidence="3">The sequence shown here is derived from an EMBL/GenBank/DDBJ whole genome shotgun (WGS) entry which is preliminary data.</text>
</comment>
<dbReference type="Proteomes" id="UP000467700">
    <property type="component" value="Unassembled WGS sequence"/>
</dbReference>
<sequence>MAQDMAAAARQVFGPDLVVETTPTGVRFPMGLGMGSGKPRTRRPGQGFVDDYLKNPTEGDAFLPNATNDSFSRSTQAGLLRDRADELVKAKDYGNAVKMYLSAAEKLCQASLPTRRVRSKIYMDLELEWDAQDVMGCLTEAGATLVKMGKYAEALFWLCEALDTHRNMRFVTLKDKVAFDWFNSHVGTKQHFKQVYTTYDAIAEAYLKLGNTGGATYYQWQASVNSEPDNIPAEFRPDDLSEFKREGQKKVQKVLTHRHPDPKLAARLEIVDPKSQVQGSWRRVEIKNSGAYYVAYGRRRVLAGGEKYQDGPYYRDFCRLKLSKPVKWEVLPSVPIPSSRLVSLTTFRMVVDSNDIAYYFTGCLDLFAYNIKTRKWGTFRTSSHPSWTYPHKQMHDQWQDSVVHCVNDKIYVFGGTTGASKLGTNLLLQLNLSTRVWRKLSGELLPKEPSHLCPGPRINASSWVSKGQDKIFILYGDANRMSAKLSGQEHGAMTTYAYDDLWSWDIREERWTREKIIGNAPSPRTEMAAVYNPVLDKVFTFGGYSPVVPTVHVDNNNEWFGYSYYADTFVCDFHPESAFVDKQKPAAGGSVSSGRRRRGVPGHGYYRLRSCWESLGCTKIRRLWLSADPVYLSEYYKAGAKLDASAQSQDPTGLPLNLSESPLNKTPHWHNVQAPMKPTSSITLLAVFLTSAAAVAFPSAEHALESAGYLLIVPISDVAQLS</sequence>
<name>A0A8S0X0P4_CYCAE</name>
<dbReference type="InterPro" id="IPR011990">
    <property type="entry name" value="TPR-like_helical_dom_sf"/>
</dbReference>
<dbReference type="Gene3D" id="1.25.40.10">
    <property type="entry name" value="Tetratricopeptide repeat domain"/>
    <property type="match status" value="1"/>
</dbReference>
<evidence type="ECO:0000313" key="4">
    <source>
        <dbReference type="Proteomes" id="UP000467700"/>
    </source>
</evidence>
<dbReference type="EMBL" id="CACVBS010000040">
    <property type="protein sequence ID" value="CAA7263578.1"/>
    <property type="molecule type" value="Genomic_DNA"/>
</dbReference>
<dbReference type="PANTHER" id="PTHR46228">
    <property type="entry name" value="KELCH DOMAIN-CONTAINING PROTEIN"/>
    <property type="match status" value="1"/>
</dbReference>
<accession>A0A8S0X0P4</accession>
<dbReference type="Gene3D" id="2.120.10.80">
    <property type="entry name" value="Kelch-type beta propeller"/>
    <property type="match status" value="1"/>
</dbReference>
<proteinExistence type="predicted"/>
<dbReference type="AlphaFoldDB" id="A0A8S0X0P4"/>